<evidence type="ECO:0000313" key="2">
    <source>
        <dbReference type="EMBL" id="ERN04604.1"/>
    </source>
</evidence>
<dbReference type="SUPFAM" id="SSF81383">
    <property type="entry name" value="F-box domain"/>
    <property type="match status" value="1"/>
</dbReference>
<accession>W1PA89</accession>
<sequence>MLERYQKLELRKALSRRYDYPSACKELAFILRGLYTNAPKNLQALMFQDTLLAFQLLPEVQTSWGTSAANLLLQAAEATLPKQKRAMAVSEFKHAIVSYKRHCKTRQDKHDATQLPQDVLIHIFSFLDGRSLVSAGLVCWLWNSAASDNKLWRSQYTRLFNDIELYCAEEGKRQDPNSEKPTNTFKEEKNVDSSANISWKEAFRSKYVGKSSRSFASNRGYCCNCRSVIWLNDMKCSNLHGISKDGDAQWKVKPISPSEVVQFLLGDTHSGTSSSDSDSDSDEALLVQQMLPKLWAYPTRHLTHVWKMPSEG</sequence>
<dbReference type="AlphaFoldDB" id="W1PA89"/>
<dbReference type="GO" id="GO:0005737">
    <property type="term" value="C:cytoplasm"/>
    <property type="evidence" value="ECO:0007669"/>
    <property type="project" value="EnsemblPlants"/>
</dbReference>
<feature type="domain" description="F-box" evidence="1">
    <location>
        <begin position="109"/>
        <end position="155"/>
    </location>
</feature>
<dbReference type="Gene3D" id="1.20.1280.50">
    <property type="match status" value="1"/>
</dbReference>
<dbReference type="InterPro" id="IPR001810">
    <property type="entry name" value="F-box_dom"/>
</dbReference>
<dbReference type="OMA" id="LWAYPRR"/>
<dbReference type="SMART" id="SM00256">
    <property type="entry name" value="FBOX"/>
    <property type="match status" value="1"/>
</dbReference>
<dbReference type="PROSITE" id="PS50181">
    <property type="entry name" value="FBOX"/>
    <property type="match status" value="1"/>
</dbReference>
<dbReference type="PANTHER" id="PTHR47744:SF1">
    <property type="entry name" value="OS05G0526300 PROTEIN"/>
    <property type="match status" value="1"/>
</dbReference>
<protein>
    <recommendedName>
        <fullName evidence="1">F-box domain-containing protein</fullName>
    </recommendedName>
</protein>
<proteinExistence type="predicted"/>
<dbReference type="EMBL" id="KI394195">
    <property type="protein sequence ID" value="ERN04604.1"/>
    <property type="molecule type" value="Genomic_DNA"/>
</dbReference>
<evidence type="ECO:0000313" key="3">
    <source>
        <dbReference type="Proteomes" id="UP000017836"/>
    </source>
</evidence>
<dbReference type="PANTHER" id="PTHR47744">
    <property type="entry name" value="OS05G0526300 PROTEIN"/>
    <property type="match status" value="1"/>
</dbReference>
<dbReference type="Pfam" id="PF12937">
    <property type="entry name" value="F-box-like"/>
    <property type="match status" value="1"/>
</dbReference>
<evidence type="ECO:0000259" key="1">
    <source>
        <dbReference type="PROSITE" id="PS50181"/>
    </source>
</evidence>
<dbReference type="STRING" id="13333.W1PA89"/>
<dbReference type="InterPro" id="IPR057039">
    <property type="entry name" value="At5g52880_ARM"/>
</dbReference>
<gene>
    <name evidence="2" type="ORF">AMTR_s00075p00154970</name>
</gene>
<dbReference type="HOGENOM" id="CLU_060440_1_0_1"/>
<dbReference type="Pfam" id="PF24104">
    <property type="entry name" value="At5g52880_ARM"/>
    <property type="match status" value="1"/>
</dbReference>
<dbReference type="InterPro" id="IPR036047">
    <property type="entry name" value="F-box-like_dom_sf"/>
</dbReference>
<keyword evidence="3" id="KW-1185">Reference proteome</keyword>
<organism evidence="2 3">
    <name type="scientific">Amborella trichopoda</name>
    <dbReference type="NCBI Taxonomy" id="13333"/>
    <lineage>
        <taxon>Eukaryota</taxon>
        <taxon>Viridiplantae</taxon>
        <taxon>Streptophyta</taxon>
        <taxon>Embryophyta</taxon>
        <taxon>Tracheophyta</taxon>
        <taxon>Spermatophyta</taxon>
        <taxon>Magnoliopsida</taxon>
        <taxon>Amborellales</taxon>
        <taxon>Amborellaceae</taxon>
        <taxon>Amborella</taxon>
    </lineage>
</organism>
<dbReference type="Proteomes" id="UP000017836">
    <property type="component" value="Unassembled WGS sequence"/>
</dbReference>
<dbReference type="eggNOG" id="ENOG502QWBT">
    <property type="taxonomic scope" value="Eukaryota"/>
</dbReference>
<reference evidence="3" key="1">
    <citation type="journal article" date="2013" name="Science">
        <title>The Amborella genome and the evolution of flowering plants.</title>
        <authorList>
            <consortium name="Amborella Genome Project"/>
        </authorList>
    </citation>
    <scope>NUCLEOTIDE SEQUENCE [LARGE SCALE GENOMIC DNA]</scope>
</reference>
<name>W1PA89_AMBTC</name>
<dbReference type="Gramene" id="ERN04604">
    <property type="protein sequence ID" value="ERN04604"/>
    <property type="gene ID" value="AMTR_s00075p00154970"/>
</dbReference>